<gene>
    <name evidence="9" type="ORF">KO508_03295</name>
</gene>
<feature type="transmembrane region" description="Helical" evidence="7">
    <location>
        <begin position="371"/>
        <end position="392"/>
    </location>
</feature>
<organism evidence="9 10">
    <name type="scientific">Marinobacter salexigens</name>
    <dbReference type="NCBI Taxonomy" id="1925763"/>
    <lineage>
        <taxon>Bacteria</taxon>
        <taxon>Pseudomonadati</taxon>
        <taxon>Pseudomonadota</taxon>
        <taxon>Gammaproteobacteria</taxon>
        <taxon>Pseudomonadales</taxon>
        <taxon>Marinobacteraceae</taxon>
        <taxon>Marinobacter</taxon>
    </lineage>
</organism>
<comment type="caution">
    <text evidence="9">The sequence shown here is derived from an EMBL/GenBank/DDBJ whole genome shotgun (WGS) entry which is preliminary data.</text>
</comment>
<feature type="transmembrane region" description="Helical" evidence="7">
    <location>
        <begin position="72"/>
        <end position="92"/>
    </location>
</feature>
<feature type="transmembrane region" description="Helical" evidence="7">
    <location>
        <begin position="167"/>
        <end position="187"/>
    </location>
</feature>
<dbReference type="Proteomes" id="UP000753376">
    <property type="component" value="Unassembled WGS sequence"/>
</dbReference>
<dbReference type="PROSITE" id="PS50850">
    <property type="entry name" value="MFS"/>
    <property type="match status" value="1"/>
</dbReference>
<dbReference type="EMBL" id="JAHKPV010000001">
    <property type="protein sequence ID" value="MBU2873023.1"/>
    <property type="molecule type" value="Genomic_DNA"/>
</dbReference>
<dbReference type="Pfam" id="PF07690">
    <property type="entry name" value="MFS_1"/>
    <property type="match status" value="1"/>
</dbReference>
<keyword evidence="3" id="KW-1003">Cell membrane</keyword>
<keyword evidence="2" id="KW-0813">Transport</keyword>
<dbReference type="PANTHER" id="PTHR43414">
    <property type="entry name" value="MULTIDRUG RESISTANCE PROTEIN MDTG"/>
    <property type="match status" value="1"/>
</dbReference>
<sequence length="399" mass="41854">MKPRPNIFALLFCCQFLATFGLMVLVPVMPLYLKKLTTSTNASAVWASIALAAPAIGGLLTAPLIGRLADRWGYRTVLFLALTGFCLSLVLMSTAGSLVLFLFARVLLGLCGISVAIMAYTSHTAGLPGAGLSKGVALGKLQSAMAAACLSGPLLGGLFMDLWGMELLLNLTAAVTCLALVVAATLLREAPGTTDSDHGKPLPKRWYWQRRHLSWLAAGTLAQGGAFALVTCFALYIRELGPKAFPAATTTGVLHALAWASTFLAGSYWGRRNDQGQASDNFILASAGCGAAILALVWVDSLWLVALLRLAQGFFFAALIQSVMYSVSDQVAPSQQGQAIGTAKSALVTGQLIGPLVAAASYSLFQATGAMAVTAGFFLAASLLMTTLRYSIYPEVTQS</sequence>
<dbReference type="InterPro" id="IPR011701">
    <property type="entry name" value="MFS"/>
</dbReference>
<feature type="domain" description="Major facilitator superfamily (MFS) profile" evidence="8">
    <location>
        <begin position="7"/>
        <end position="393"/>
    </location>
</feature>
<evidence type="ECO:0000259" key="8">
    <source>
        <dbReference type="PROSITE" id="PS50850"/>
    </source>
</evidence>
<accession>A0ABS6A701</accession>
<evidence type="ECO:0000256" key="7">
    <source>
        <dbReference type="SAM" id="Phobius"/>
    </source>
</evidence>
<feature type="transmembrane region" description="Helical" evidence="7">
    <location>
        <begin position="7"/>
        <end position="33"/>
    </location>
</feature>
<keyword evidence="6 7" id="KW-0472">Membrane</keyword>
<evidence type="ECO:0000256" key="1">
    <source>
        <dbReference type="ARBA" id="ARBA00004651"/>
    </source>
</evidence>
<dbReference type="InterPro" id="IPR020846">
    <property type="entry name" value="MFS_dom"/>
</dbReference>
<evidence type="ECO:0000256" key="3">
    <source>
        <dbReference type="ARBA" id="ARBA00022475"/>
    </source>
</evidence>
<feature type="transmembrane region" description="Helical" evidence="7">
    <location>
        <begin position="282"/>
        <end position="299"/>
    </location>
</feature>
<feature type="transmembrane region" description="Helical" evidence="7">
    <location>
        <begin position="45"/>
        <end position="65"/>
    </location>
</feature>
<dbReference type="RefSeq" id="WP_216006884.1">
    <property type="nucleotide sequence ID" value="NZ_JAHKPV010000001.1"/>
</dbReference>
<reference evidence="9 10" key="1">
    <citation type="submission" date="2021-05" db="EMBL/GenBank/DDBJ databases">
        <title>Draft genomes of bacteria isolated from model marine particles.</title>
        <authorList>
            <person name="Datta M.S."/>
            <person name="Schwartzman J.A."/>
            <person name="Enke T.N."/>
            <person name="Saavedra J."/>
            <person name="Cermak N."/>
            <person name="Cordero O.X."/>
        </authorList>
    </citation>
    <scope>NUCLEOTIDE SEQUENCE [LARGE SCALE GENOMIC DNA]</scope>
    <source>
        <strain evidence="9 10">D2M19</strain>
    </source>
</reference>
<feature type="transmembrane region" description="Helical" evidence="7">
    <location>
        <begin position="249"/>
        <end position="270"/>
    </location>
</feature>
<proteinExistence type="predicted"/>
<evidence type="ECO:0000256" key="4">
    <source>
        <dbReference type="ARBA" id="ARBA00022692"/>
    </source>
</evidence>
<keyword evidence="5 7" id="KW-1133">Transmembrane helix</keyword>
<evidence type="ECO:0000313" key="9">
    <source>
        <dbReference type="EMBL" id="MBU2873023.1"/>
    </source>
</evidence>
<name>A0ABS6A701_9GAMM</name>
<keyword evidence="10" id="KW-1185">Reference proteome</keyword>
<keyword evidence="4 7" id="KW-0812">Transmembrane</keyword>
<protein>
    <submittedName>
        <fullName evidence="9">MFS transporter</fullName>
    </submittedName>
</protein>
<comment type="subcellular location">
    <subcellularLocation>
        <location evidence="1">Cell membrane</location>
        <topology evidence="1">Multi-pass membrane protein</topology>
    </subcellularLocation>
</comment>
<evidence type="ECO:0000256" key="6">
    <source>
        <dbReference type="ARBA" id="ARBA00023136"/>
    </source>
</evidence>
<evidence type="ECO:0000256" key="2">
    <source>
        <dbReference type="ARBA" id="ARBA00022448"/>
    </source>
</evidence>
<dbReference type="PANTHER" id="PTHR43414:SF6">
    <property type="entry name" value="MULTIDRUG RESISTANCE PROTEIN MDTG"/>
    <property type="match status" value="1"/>
</dbReference>
<feature type="transmembrane region" description="Helical" evidence="7">
    <location>
        <begin position="213"/>
        <end position="237"/>
    </location>
</feature>
<evidence type="ECO:0000313" key="10">
    <source>
        <dbReference type="Proteomes" id="UP000753376"/>
    </source>
</evidence>
<evidence type="ECO:0000256" key="5">
    <source>
        <dbReference type="ARBA" id="ARBA00022989"/>
    </source>
</evidence>